<keyword evidence="3" id="KW-1185">Reference proteome</keyword>
<feature type="repeat" description="TPR" evidence="1">
    <location>
        <begin position="76"/>
        <end position="109"/>
    </location>
</feature>
<proteinExistence type="predicted"/>
<dbReference type="AlphaFoldDB" id="A0A8X6TFJ2"/>
<sequence length="216" mass="25283">MSIEISHFLFPRQYNLSHKSKMTTFGWKRKSGENISKDVSRKFSADSEVEFTRNDTWLERFKRRKKDDEENKRLKSEEFKTEGVRLAQLNRFEEAVREWDKALNLMPRDEKILEMKAQALLELNTPFPALQAAERAVKVNPQWWVAYQTLGRAQLGIGDLKMAKISFSKAIHLNPSETELWEEDLKWTLNLIEEKAKLDAEVAANEKELNIETKPA</sequence>
<name>A0A8X6TFJ2_NEPPI</name>
<dbReference type="InterPro" id="IPR052658">
    <property type="entry name" value="TPR-containing"/>
</dbReference>
<protein>
    <submittedName>
        <fullName evidence="2">Tetratricopeptide repeat protein 33</fullName>
    </submittedName>
</protein>
<dbReference type="Proteomes" id="UP000887013">
    <property type="component" value="Unassembled WGS sequence"/>
</dbReference>
<evidence type="ECO:0000313" key="2">
    <source>
        <dbReference type="EMBL" id="GFT09696.1"/>
    </source>
</evidence>
<dbReference type="PANTHER" id="PTHR15544:SF0">
    <property type="entry name" value="TETRATRICOPEPTIDE REPEAT PROTEIN 33"/>
    <property type="match status" value="1"/>
</dbReference>
<dbReference type="EMBL" id="BMAW01103547">
    <property type="protein sequence ID" value="GFT09696.1"/>
    <property type="molecule type" value="Genomic_DNA"/>
</dbReference>
<organism evidence="2 3">
    <name type="scientific">Nephila pilipes</name>
    <name type="common">Giant wood spider</name>
    <name type="synonym">Nephila maculata</name>
    <dbReference type="NCBI Taxonomy" id="299642"/>
    <lineage>
        <taxon>Eukaryota</taxon>
        <taxon>Metazoa</taxon>
        <taxon>Ecdysozoa</taxon>
        <taxon>Arthropoda</taxon>
        <taxon>Chelicerata</taxon>
        <taxon>Arachnida</taxon>
        <taxon>Araneae</taxon>
        <taxon>Araneomorphae</taxon>
        <taxon>Entelegynae</taxon>
        <taxon>Araneoidea</taxon>
        <taxon>Nephilidae</taxon>
        <taxon>Nephila</taxon>
    </lineage>
</organism>
<keyword evidence="1" id="KW-0802">TPR repeat</keyword>
<dbReference type="PROSITE" id="PS50005">
    <property type="entry name" value="TPR"/>
    <property type="match status" value="2"/>
</dbReference>
<evidence type="ECO:0000313" key="3">
    <source>
        <dbReference type="Proteomes" id="UP000887013"/>
    </source>
</evidence>
<dbReference type="InterPro" id="IPR011990">
    <property type="entry name" value="TPR-like_helical_dom_sf"/>
</dbReference>
<accession>A0A8X6TFJ2</accession>
<dbReference type="OrthoDB" id="2423701at2759"/>
<dbReference type="SUPFAM" id="SSF48452">
    <property type="entry name" value="TPR-like"/>
    <property type="match status" value="1"/>
</dbReference>
<gene>
    <name evidence="2" type="primary">Ttc33</name>
    <name evidence="2" type="ORF">NPIL_66301</name>
</gene>
<dbReference type="Gene3D" id="1.25.40.10">
    <property type="entry name" value="Tetratricopeptide repeat domain"/>
    <property type="match status" value="1"/>
</dbReference>
<dbReference type="PANTHER" id="PTHR15544">
    <property type="entry name" value="OSMOSIS RESPONSIVE FACTOR"/>
    <property type="match status" value="1"/>
</dbReference>
<dbReference type="Pfam" id="PF13181">
    <property type="entry name" value="TPR_8"/>
    <property type="match status" value="1"/>
</dbReference>
<dbReference type="SMART" id="SM00028">
    <property type="entry name" value="TPR"/>
    <property type="match status" value="3"/>
</dbReference>
<evidence type="ECO:0000256" key="1">
    <source>
        <dbReference type="PROSITE-ProRule" id="PRU00339"/>
    </source>
</evidence>
<comment type="caution">
    <text evidence="2">The sequence shown here is derived from an EMBL/GenBank/DDBJ whole genome shotgun (WGS) entry which is preliminary data.</text>
</comment>
<feature type="repeat" description="TPR" evidence="1">
    <location>
        <begin position="144"/>
        <end position="177"/>
    </location>
</feature>
<reference evidence="2" key="1">
    <citation type="submission" date="2020-08" db="EMBL/GenBank/DDBJ databases">
        <title>Multicomponent nature underlies the extraordinary mechanical properties of spider dragline silk.</title>
        <authorList>
            <person name="Kono N."/>
            <person name="Nakamura H."/>
            <person name="Mori M."/>
            <person name="Yoshida Y."/>
            <person name="Ohtoshi R."/>
            <person name="Malay A.D."/>
            <person name="Moran D.A.P."/>
            <person name="Tomita M."/>
            <person name="Numata K."/>
            <person name="Arakawa K."/>
        </authorList>
    </citation>
    <scope>NUCLEOTIDE SEQUENCE</scope>
</reference>
<dbReference type="InterPro" id="IPR019734">
    <property type="entry name" value="TPR_rpt"/>
</dbReference>